<accession>A0AAW2YLU6</accession>
<sequence length="364" mass="41942">MVVSLVRFKDQVSELKNRNVELAKSLMDEKKRYLTAVGPLEVQIVEYKREIEKLKQEILEISNIRTINEDLNRRIMSMDDTILGLRSTSEMLESERMRLERCVNDREHANELLNKENARLQGEKKYVEKKFKNHENLKNAEIERHRKQLENKDKTIDHLQRHESRTFQVYKHKSMHKPTAPFTFTERRPLLHLDSSLMNSSNVEATRGVDGAASSSFAASATSPSALSSVLNIGQTCTIASGRTTSPQRSSSRPRVINPTITTVAQHDYGYRHHPHYHLSRSMSENSFRMNERSSSHSTIDGYYDHGSDFERHDDLYLEELSTSLSHHYNHDDDDDEEDGETPPQIVITPSTPEEIQGTPNELI</sequence>
<feature type="compositionally biased region" description="Polar residues" evidence="2">
    <location>
        <begin position="348"/>
        <end position="364"/>
    </location>
</feature>
<feature type="coiled-coil region" evidence="1">
    <location>
        <begin position="103"/>
        <end position="162"/>
    </location>
</feature>
<organism evidence="3 4">
    <name type="scientific">Acrasis kona</name>
    <dbReference type="NCBI Taxonomy" id="1008807"/>
    <lineage>
        <taxon>Eukaryota</taxon>
        <taxon>Discoba</taxon>
        <taxon>Heterolobosea</taxon>
        <taxon>Tetramitia</taxon>
        <taxon>Eutetramitia</taxon>
        <taxon>Acrasidae</taxon>
        <taxon>Acrasis</taxon>
    </lineage>
</organism>
<comment type="caution">
    <text evidence="3">The sequence shown here is derived from an EMBL/GenBank/DDBJ whole genome shotgun (WGS) entry which is preliminary data.</text>
</comment>
<feature type="region of interest" description="Disordered" evidence="2">
    <location>
        <begin position="327"/>
        <end position="364"/>
    </location>
</feature>
<evidence type="ECO:0000313" key="4">
    <source>
        <dbReference type="Proteomes" id="UP001431209"/>
    </source>
</evidence>
<reference evidence="3 4" key="1">
    <citation type="submission" date="2024-03" db="EMBL/GenBank/DDBJ databases">
        <title>The Acrasis kona genome and developmental transcriptomes reveal deep origins of eukaryotic multicellular pathways.</title>
        <authorList>
            <person name="Sheikh S."/>
            <person name="Fu C.-J."/>
            <person name="Brown M.W."/>
            <person name="Baldauf S.L."/>
        </authorList>
    </citation>
    <scope>NUCLEOTIDE SEQUENCE [LARGE SCALE GENOMIC DNA]</scope>
    <source>
        <strain evidence="3 4">ATCC MYA-3509</strain>
    </source>
</reference>
<proteinExistence type="predicted"/>
<keyword evidence="1" id="KW-0175">Coiled coil</keyword>
<name>A0AAW2YLU6_9EUKA</name>
<dbReference type="EMBL" id="JAOPGA020000330">
    <property type="protein sequence ID" value="KAL0478217.1"/>
    <property type="molecule type" value="Genomic_DNA"/>
</dbReference>
<feature type="compositionally biased region" description="Acidic residues" evidence="2">
    <location>
        <begin position="332"/>
        <end position="341"/>
    </location>
</feature>
<evidence type="ECO:0000256" key="2">
    <source>
        <dbReference type="SAM" id="MobiDB-lite"/>
    </source>
</evidence>
<evidence type="ECO:0000313" key="3">
    <source>
        <dbReference type="EMBL" id="KAL0478217.1"/>
    </source>
</evidence>
<dbReference type="AlphaFoldDB" id="A0AAW2YLU6"/>
<dbReference type="Proteomes" id="UP001431209">
    <property type="component" value="Unassembled WGS sequence"/>
</dbReference>
<gene>
    <name evidence="3" type="ORF">AKO1_008485</name>
</gene>
<feature type="coiled-coil region" evidence="1">
    <location>
        <begin position="5"/>
        <end position="64"/>
    </location>
</feature>
<protein>
    <submittedName>
        <fullName evidence="3">Uncharacterized protein</fullName>
    </submittedName>
</protein>
<evidence type="ECO:0000256" key="1">
    <source>
        <dbReference type="SAM" id="Coils"/>
    </source>
</evidence>
<keyword evidence="4" id="KW-1185">Reference proteome</keyword>